<dbReference type="EMBL" id="LSMT01000795">
    <property type="protein sequence ID" value="PFX14341.1"/>
    <property type="molecule type" value="Genomic_DNA"/>
</dbReference>
<dbReference type="OrthoDB" id="206748at2759"/>
<organism evidence="4 5">
    <name type="scientific">Stylophora pistillata</name>
    <name type="common">Smooth cauliflower coral</name>
    <dbReference type="NCBI Taxonomy" id="50429"/>
    <lineage>
        <taxon>Eukaryota</taxon>
        <taxon>Metazoa</taxon>
        <taxon>Cnidaria</taxon>
        <taxon>Anthozoa</taxon>
        <taxon>Hexacorallia</taxon>
        <taxon>Scleractinia</taxon>
        <taxon>Astrocoeniina</taxon>
        <taxon>Pocilloporidae</taxon>
        <taxon>Stylophora</taxon>
    </lineage>
</organism>
<feature type="compositionally biased region" description="Polar residues" evidence="1">
    <location>
        <begin position="1749"/>
        <end position="1763"/>
    </location>
</feature>
<accession>A0A2B4R9M6</accession>
<proteinExistence type="predicted"/>
<sequence>MTDQGEVFRDEIRPVLVHFSVNEASAYTLELEGDLDSVYYWQAPSGMTESYFLDFVIEVVVATSLDDVSNHERDRFLDLVNCTAATFLELQKLNQKRKKWYKRGDGETTSILRANLAAFEHIVLYPSQGNITSVHLRINNETDPSGELRRTINRSLWNEATFYVESDAEGEKEESQDICLDDPYSSDEDEEVGREVQASPDNPCYYPSQIEMAAILKKRIDTIMSHYHGISRLREVFNDIEFVVYTARYRMLSDQTEKRICHPDAGVLSKEELESRKRDRDGKKRMFMYVRSIETDTHFDELKRDVQEKPQTMFVIVADECHWGITRDKERKCSAHNRFINEWCKKNPPKNVIVVQISATPFNLLTQNSRLPVVSCVLLRDSDSTTQNEYTAGDLVVQTQDSTLEEHVENTSKELELHVIHWSEVELKNFERGMRMKLMSALNIENSPYQYLQVSTNGKLRVTPDRDDATVFIIQGSHGMVTIKAGRAGRLLTVTTDTHGNLEAKSDPPTPTEFEVKMDFGVGIVAFRSCEGQDRYISVDQNNQVSLQAAKIERKCGVSIMKPIHDLAKVSFQFYADQSAPMEVKTVGKQYISLNYYLSTIDSPNKKDQKIREDETFQNIVDKAKRVRRMSQSDSTSFPIDALLCADYCYHIILSSVFNSGDKICKALTLEVNESPTTEFHSRLAVYKMNLKAADVERYIHPEAFELIQRNICDRVTQQFKEDLRNVEKLQKQRASDFTELQTSKEQLAFSIVECIMHLPPQEFEQLKHDTPLFEDIKQQLQANGCEVMVQIWRGLVQEQETSSLVEDLIQSGKGDLGKMKIVRAKTMKTADQFYYTVRLAREVSGLKEHFEVIRDYGGIQIENQLMKSSSPFFKKLQPKICTYKFDCRCSELELQPRYKTCSNCHHVHKSITQYEDLENLACILILVDKGRMGDTFPQSFDCLDLRLSYDSSQEFKEGSAVYLSSLIQELGRMCRYANVSSSVIPYVLIGRQLFKRLQMSLTTSPSMSATSCSKADRYMTKTRTIKDAQSSALRWLNYEAHKDSYDYGNVQTHCNRILLQAEPQIGKTGTYLCLLRELRLDILGKENVFLASPSAFDEGSFYQWKERDNPDESVIGNMDEGEDWQFPYWKTIETSPSLCGKPVGTGKYSIAGCFYAHDVEEDPFTLLKGNERKLIKTGHQNLKTDDCSNGLRAWHWYHFEKCAECGRLLQGRESILENVEVNIDGIPVTVTCSLPSNCPSFTQLKEKSSSGESLEDSLTLAYWIFHPSHRDDPRKCTLNYHHVMQENGRVANYVQVVVVRKEKFEDYRSTWGKVLVILQLPNELPSCDLGPEEGGIGYARLFIQKIAFSLRLEYIFMIDDNVAMMLEAEFTIDDMSGKERKVLRDDNGVMKMACCTFLRPLTSLQKIARGKEIPPMADEKYEPHPLKDVFEAQGFPLYTYSGPAKLFRDKQHGSYGILGLMRSIPKAVSPFVKTQVYAAFLLNVRSTVEKGVFYRPWPCWEDLRFNDDCDKVGLFVIKCNRYSFFKVQYKDWVENLVLPQVFPWDEKCSIVERPVESELPEALEQKIIVEHLSSFVNTSGSDKCFKERVEYDRLVDKEAENSPLRILEQLDLSVVTEEDFTKGVSFLVLSYFPENRRRDTLDVLDSNFCRTKKKIVFVASVKEADKRWPQMTVQTISTRYGICHNDEMTERKAQFAIFSAADPKRHRLRWILIEASFSHIDHKFEIEVDTSDIQAFENKLENSRNALTLEESTSSNQQNARITTKGAKRSHQEYSNDCQTIKRQKIAEECPRQRENQEDETMSADEIVVRKEGESRSKSPYLVREEDGSALFDGEGTAEVENVSDTSIMISETTQVQGSTQDDRCNYRKCFEGTNDVTKAIVDLWMEYKKIPGSTQKLKQESGTSDLTMDYVKSKLAQFTLSQLEERDESGYNALLKACSLPSMSTHLMQYLINDAKVDINSQLPPTFGRLHPTSEELIPGMSALSVAIRCGRKVKTVQTFKSRGKEISLETSDEEGNTALHHCVLSCSKVAFRKLFPLYRSKKWKKMVNGEGKSPLDIAKKMKSSGLSKVKQQSISFMLKEMKSKKNSADQLKRVQKKLSLNDGSLEGKPANNNQDDRVKALNEEQQWSTQIKRQKIGDSYGQHADQIPTISSGKAADGGVALDDDSNHSNVSVKHDTSEKKAKSVQSLDVAAHLDGTNRITGIIVDLWREYKEIQAQVEKKGRSDLTMEEIENKLTCFTNDYLEAADERGYNALLKACSLPYMSPHVMQYLITTRKVDLNCQLPSDFDVTHPTAKGLVPRMSSLSVAIRKGNVKSVSTFMNRSTWIKVRSVDDNGNTALHHCVISIYKTAFDKIFPLFKPLEWQEMRNKAGKNPLDICIEKEEELGRQKRVKKKALEKVRDMRKEMEEVSA</sequence>
<feature type="region of interest" description="Disordered" evidence="1">
    <location>
        <begin position="1749"/>
        <end position="1779"/>
    </location>
</feature>
<dbReference type="SMART" id="SM00248">
    <property type="entry name" value="ANK"/>
    <property type="match status" value="6"/>
</dbReference>
<evidence type="ECO:0000256" key="1">
    <source>
        <dbReference type="SAM" id="MobiDB-lite"/>
    </source>
</evidence>
<evidence type="ECO:0000313" key="4">
    <source>
        <dbReference type="EMBL" id="PFX14341.1"/>
    </source>
</evidence>
<name>A0A2B4R9M6_STYPI</name>
<gene>
    <name evidence="4" type="ORF">AWC38_SpisGene21505</name>
</gene>
<dbReference type="Pfam" id="PF20692">
    <property type="entry name" value="cpSF2-GREB1"/>
    <property type="match status" value="3"/>
</dbReference>
<keyword evidence="5" id="KW-1185">Reference proteome</keyword>
<dbReference type="Gene3D" id="2.80.10.50">
    <property type="match status" value="1"/>
</dbReference>
<dbReference type="InterPro" id="IPR049100">
    <property type="entry name" value="TAGT"/>
</dbReference>
<dbReference type="PANTHER" id="PTHR15720">
    <property type="entry name" value="GREB1-RELATED"/>
    <property type="match status" value="1"/>
</dbReference>
<feature type="domain" description="TET-Associated Glycosyltransferase" evidence="2">
    <location>
        <begin position="1292"/>
        <end position="1367"/>
    </location>
</feature>
<feature type="region of interest" description="Disordered" evidence="1">
    <location>
        <begin position="167"/>
        <end position="191"/>
    </location>
</feature>
<dbReference type="InterPro" id="IPR028422">
    <property type="entry name" value="GREB1"/>
</dbReference>
<feature type="region of interest" description="Disordered" evidence="1">
    <location>
        <begin position="2127"/>
        <end position="2160"/>
    </location>
</feature>
<evidence type="ECO:0000259" key="3">
    <source>
        <dbReference type="Pfam" id="PF20692"/>
    </source>
</evidence>
<dbReference type="CDD" id="cd00257">
    <property type="entry name" value="beta-trefoil_FSCN-like"/>
    <property type="match status" value="1"/>
</dbReference>
<dbReference type="SUPFAM" id="SSF48403">
    <property type="entry name" value="Ankyrin repeat"/>
    <property type="match status" value="2"/>
</dbReference>
<feature type="domain" description="GREB1-like circularly permuted SF2 helicase" evidence="3">
    <location>
        <begin position="983"/>
        <end position="1099"/>
    </location>
</feature>
<dbReference type="InterPro" id="IPR036770">
    <property type="entry name" value="Ankyrin_rpt-contain_sf"/>
</dbReference>
<feature type="domain" description="GREB1-like circularly permuted SF2 helicase" evidence="3">
    <location>
        <begin position="914"/>
        <end position="981"/>
    </location>
</feature>
<evidence type="ECO:0000259" key="2">
    <source>
        <dbReference type="Pfam" id="PF20691"/>
    </source>
</evidence>
<dbReference type="InterPro" id="IPR002110">
    <property type="entry name" value="Ankyrin_rpt"/>
</dbReference>
<dbReference type="InterPro" id="IPR048657">
    <property type="entry name" value="GREB1-like_cpSF2"/>
</dbReference>
<protein>
    <submittedName>
        <fullName evidence="4">Uncharacterized protein</fullName>
    </submittedName>
</protein>
<dbReference type="Proteomes" id="UP000225706">
    <property type="component" value="Unassembled WGS sequence"/>
</dbReference>
<evidence type="ECO:0000313" key="5">
    <source>
        <dbReference type="Proteomes" id="UP000225706"/>
    </source>
</evidence>
<comment type="caution">
    <text evidence="4">The sequence shown here is derived from an EMBL/GenBank/DDBJ whole genome shotgun (WGS) entry which is preliminary data.</text>
</comment>
<reference evidence="5" key="1">
    <citation type="journal article" date="2017" name="bioRxiv">
        <title>Comparative analysis of the genomes of Stylophora pistillata and Acropora digitifera provides evidence for extensive differences between species of corals.</title>
        <authorList>
            <person name="Voolstra C.R."/>
            <person name="Li Y."/>
            <person name="Liew Y.J."/>
            <person name="Baumgarten S."/>
            <person name="Zoccola D."/>
            <person name="Flot J.-F."/>
            <person name="Tambutte S."/>
            <person name="Allemand D."/>
            <person name="Aranda M."/>
        </authorList>
    </citation>
    <scope>NUCLEOTIDE SEQUENCE [LARGE SCALE GENOMIC DNA]</scope>
</reference>
<feature type="domain" description="GREB1-like circularly permuted SF2 helicase" evidence="3">
    <location>
        <begin position="203"/>
        <end position="911"/>
    </location>
</feature>
<dbReference type="PANTHER" id="PTHR15720:SF14">
    <property type="entry name" value="GREB1-LIKE PROTEIN"/>
    <property type="match status" value="1"/>
</dbReference>
<dbReference type="STRING" id="50429.A0A2B4R9M6"/>
<dbReference type="Pfam" id="PF20691">
    <property type="entry name" value="TAGT"/>
    <property type="match status" value="1"/>
</dbReference>
<dbReference type="Gene3D" id="1.25.40.20">
    <property type="entry name" value="Ankyrin repeat-containing domain"/>
    <property type="match status" value="2"/>
</dbReference>